<dbReference type="NCBIfam" id="TIGR01891">
    <property type="entry name" value="amidohydrolases"/>
    <property type="match status" value="1"/>
</dbReference>
<evidence type="ECO:0000256" key="1">
    <source>
        <dbReference type="ARBA" id="ARBA00006153"/>
    </source>
</evidence>
<gene>
    <name evidence="6" type="primary">yxeP</name>
    <name evidence="6" type="ORF">NCTC10738_01385</name>
</gene>
<reference evidence="6 7" key="1">
    <citation type="submission" date="2018-06" db="EMBL/GenBank/DDBJ databases">
        <authorList>
            <consortium name="Pathogen Informatics"/>
            <person name="Doyle S."/>
        </authorList>
    </citation>
    <scope>NUCLEOTIDE SEQUENCE [LARGE SCALE GENOMIC DNA]</scope>
    <source>
        <strain evidence="6 7">NCTC10738</strain>
    </source>
</reference>
<dbReference type="SUPFAM" id="SSF53187">
    <property type="entry name" value="Zn-dependent exopeptidases"/>
    <property type="match status" value="1"/>
</dbReference>
<dbReference type="PANTHER" id="PTHR11014:SF63">
    <property type="entry name" value="METALLOPEPTIDASE, PUTATIVE (AFU_ORTHOLOGUE AFUA_6G09600)-RELATED"/>
    <property type="match status" value="1"/>
</dbReference>
<keyword evidence="2 6" id="KW-0378">Hydrolase</keyword>
<sequence>MKSFVSGLSLAPAWLLPFAVFAADPNVLAQQQAAKLEPKVIEWRRDLHRHPELSNREFRTAAKVSEHLQSLGLEVQTGVAHTGVVALLKGDYPGPLIALRADMDALPVTEAVDLPFASKVKADYRGQEVGVMHACGHDTHVAILMGVAEALSNLRSQLHGEVMFIFQPAEEGAPEGEEGGAELMLKQGLFAAKPERVFGLHVTSNLPTGMIGLRGGPTMASEDSFSIQVKGRQTHGSRPWNGADPIVAAAQIVGASQTIISRRTDLTAGPAVLSFGAINGGIRSNIIPDEVELIGTIRTFDQPSRANIKRQLSKTAELIAQANGTEAKTEIVQGYPVLVNSAELVAEVRPLLEQVVGKGRLVDPGLITGAEDFAFYAQETPGVFFFLGVTPEGTDPATAASNHSPYFYADEAAFKTGVEALTTLALTSLSGK</sequence>
<dbReference type="SUPFAM" id="SSF55031">
    <property type="entry name" value="Bacterial exopeptidase dimerisation domain"/>
    <property type="match status" value="1"/>
</dbReference>
<dbReference type="FunFam" id="3.30.70.360:FF:000014">
    <property type="entry name" value="N-acyl-L-amino acid amidohydrolase"/>
    <property type="match status" value="1"/>
</dbReference>
<dbReference type="Pfam" id="PF07687">
    <property type="entry name" value="M20_dimer"/>
    <property type="match status" value="1"/>
</dbReference>
<dbReference type="InterPro" id="IPR017439">
    <property type="entry name" value="Amidohydrolase"/>
</dbReference>
<feature type="chain" id="PRO_5016987764" evidence="4">
    <location>
        <begin position="23"/>
        <end position="432"/>
    </location>
</feature>
<protein>
    <submittedName>
        <fullName evidence="6">Uncharacterized hydrolase YxeP</fullName>
        <ecNumber evidence="6">3.-.-.-</ecNumber>
    </submittedName>
</protein>
<dbReference type="PIRSF" id="PIRSF005962">
    <property type="entry name" value="Pept_M20D_amidohydro"/>
    <property type="match status" value="1"/>
</dbReference>
<dbReference type="PANTHER" id="PTHR11014">
    <property type="entry name" value="PEPTIDASE M20 FAMILY MEMBER"/>
    <property type="match status" value="1"/>
</dbReference>
<proteinExistence type="inferred from homology"/>
<feature type="binding site" evidence="3">
    <location>
        <position position="137"/>
    </location>
    <ligand>
        <name>Mn(2+)</name>
        <dbReference type="ChEBI" id="CHEBI:29035"/>
        <label>2</label>
    </ligand>
</feature>
<comment type="cofactor">
    <cofactor evidence="3">
        <name>Mn(2+)</name>
        <dbReference type="ChEBI" id="CHEBI:29035"/>
    </cofactor>
    <text evidence="3">The Mn(2+) ion enhances activity.</text>
</comment>
<feature type="binding site" evidence="3">
    <location>
        <position position="403"/>
    </location>
    <ligand>
        <name>Mn(2+)</name>
        <dbReference type="ChEBI" id="CHEBI:29035"/>
        <label>2</label>
    </ligand>
</feature>
<name>A0A379ZB43_9GAMM</name>
<dbReference type="RefSeq" id="WP_109248502.1">
    <property type="nucleotide sequence ID" value="NZ_CP032415.1"/>
</dbReference>
<keyword evidence="3" id="KW-0479">Metal-binding</keyword>
<keyword evidence="4" id="KW-0732">Signal</keyword>
<feature type="domain" description="Peptidase M20 dimerisation" evidence="5">
    <location>
        <begin position="224"/>
        <end position="314"/>
    </location>
</feature>
<dbReference type="Gene3D" id="3.30.70.360">
    <property type="match status" value="1"/>
</dbReference>
<dbReference type="Gene3D" id="3.40.630.10">
    <property type="entry name" value="Zn peptidases"/>
    <property type="match status" value="1"/>
</dbReference>
<dbReference type="InterPro" id="IPR011650">
    <property type="entry name" value="Peptidase_M20_dimer"/>
</dbReference>
<dbReference type="EC" id="3.-.-.-" evidence="6"/>
<feature type="binding site" evidence="3">
    <location>
        <position position="135"/>
    </location>
    <ligand>
        <name>Mn(2+)</name>
        <dbReference type="ChEBI" id="CHEBI:29035"/>
        <label>2</label>
    </ligand>
</feature>
<dbReference type="GO" id="GO:0046872">
    <property type="term" value="F:metal ion binding"/>
    <property type="evidence" value="ECO:0007669"/>
    <property type="project" value="UniProtKB-KW"/>
</dbReference>
<feature type="binding site" evidence="3">
    <location>
        <position position="171"/>
    </location>
    <ligand>
        <name>Mn(2+)</name>
        <dbReference type="ChEBI" id="CHEBI:29035"/>
        <label>2</label>
    </ligand>
</feature>
<evidence type="ECO:0000313" key="7">
    <source>
        <dbReference type="Proteomes" id="UP000254069"/>
    </source>
</evidence>
<dbReference type="EMBL" id="UGYO01000001">
    <property type="protein sequence ID" value="SUI58289.1"/>
    <property type="molecule type" value="Genomic_DNA"/>
</dbReference>
<keyword evidence="7" id="KW-1185">Reference proteome</keyword>
<evidence type="ECO:0000256" key="3">
    <source>
        <dbReference type="PIRSR" id="PIRSR005962-1"/>
    </source>
</evidence>
<comment type="similarity">
    <text evidence="1">Belongs to the peptidase M20 family.</text>
</comment>
<organism evidence="6 7">
    <name type="scientific">Shewanella algae</name>
    <dbReference type="NCBI Taxonomy" id="38313"/>
    <lineage>
        <taxon>Bacteria</taxon>
        <taxon>Pseudomonadati</taxon>
        <taxon>Pseudomonadota</taxon>
        <taxon>Gammaproteobacteria</taxon>
        <taxon>Alteromonadales</taxon>
        <taxon>Shewanellaceae</taxon>
        <taxon>Shewanella</taxon>
    </lineage>
</organism>
<evidence type="ECO:0000259" key="5">
    <source>
        <dbReference type="Pfam" id="PF07687"/>
    </source>
</evidence>
<evidence type="ECO:0000256" key="4">
    <source>
        <dbReference type="SAM" id="SignalP"/>
    </source>
</evidence>
<evidence type="ECO:0000313" key="6">
    <source>
        <dbReference type="EMBL" id="SUI58289.1"/>
    </source>
</evidence>
<dbReference type="Pfam" id="PF01546">
    <property type="entry name" value="Peptidase_M20"/>
    <property type="match status" value="1"/>
</dbReference>
<evidence type="ECO:0000256" key="2">
    <source>
        <dbReference type="ARBA" id="ARBA00022801"/>
    </source>
</evidence>
<keyword evidence="3" id="KW-0464">Manganese</keyword>
<dbReference type="Proteomes" id="UP000254069">
    <property type="component" value="Unassembled WGS sequence"/>
</dbReference>
<feature type="binding site" evidence="3">
    <location>
        <position position="201"/>
    </location>
    <ligand>
        <name>Mn(2+)</name>
        <dbReference type="ChEBI" id="CHEBI:29035"/>
        <label>2</label>
    </ligand>
</feature>
<accession>A0A379ZB43</accession>
<dbReference type="AlphaFoldDB" id="A0A379ZB43"/>
<dbReference type="InterPro" id="IPR002933">
    <property type="entry name" value="Peptidase_M20"/>
</dbReference>
<feature type="signal peptide" evidence="4">
    <location>
        <begin position="1"/>
        <end position="22"/>
    </location>
</feature>
<dbReference type="InterPro" id="IPR036264">
    <property type="entry name" value="Bact_exopeptidase_dim_dom"/>
</dbReference>
<dbReference type="GO" id="GO:0016787">
    <property type="term" value="F:hydrolase activity"/>
    <property type="evidence" value="ECO:0007669"/>
    <property type="project" value="UniProtKB-KW"/>
</dbReference>